<dbReference type="InterPro" id="IPR016024">
    <property type="entry name" value="ARM-type_fold"/>
</dbReference>
<dbReference type="RefSeq" id="XP_067078581.1">
    <property type="nucleotide sequence ID" value="XM_067222480.1"/>
</dbReference>
<evidence type="ECO:0000313" key="4">
    <source>
        <dbReference type="Proteomes" id="UP000195570"/>
    </source>
</evidence>
<sequence>MRPSPDQTKEQQNRFRKSLEGLSVVEKITDFLHAVCRVSNGRGSAILVGLPRHHRQQLVFLNNGHTKSRHVGGPEGRDEQREAECSGVLLTTSFVFPNRDEAQGSSVTFLEQPVVGTSARHGRPIWSVQAPVCADKVFYQHVNANLPKKHNPQPPPPPPRGMYGTHDAESRNNGPYTFADSNISSTFGYEEDGVLGFTFTVCNMKSLHCPRQSAFFSRRSSLAGKPQRPPPSGDPFDSFTDFQSSNNSTFQAKSSERVYSPHSSISEMSVCGSFGGNANWRSLKGISSRSPIRPLPLPLLLSNLPPVRVGDTHLIVAHINGKERRSVVVVVKSVESEYCEYDFFDLEWEYSSGGPIFDMQGNFIGIQHQVGFSAYGIFTAAIVRDLFKSMRLGICRIPIGDTSNDMAERSVHSGTGEDALSQLFRVEGGHSNLNVGAGDQIIPFEDFQRLHLRDTIKKTKLSSAGDPPTSDAVWEEFHTDFNSIVLMLHAFAHAPQITKTALREMASNEYTKYLPNAASMGGIGILLEIIDEYANDVEIVLAAVIVLARVSLYKLNRETIYRCDGILTLLHIMDEYSYYPSIQHWGFCCLRNVMDVDSVVRAEAVELFAQCDGIDLATEVIRLHKDERHVMRQASLALSCVAREHAKHAEAMVVCGIGSTLAEDMRNKAEDSFTFFGLVSLLYELLHCIASSSGVVPSSDDPSRLLRTGKHDWDYENSLDLGVVTPRSFLVSESGKLLLQELNEGHVLQLLSDVMESTSHETLCGDSLRLMTECAGSVFILLILTGCCEEPIVKRLYGACDRLVVKNPSEAALVRRSKNIMCWVAACAPLCCSKEEICLV</sequence>
<dbReference type="VEuPathDB" id="TriTrypDB:TEOVI_000686500"/>
<dbReference type="PROSITE" id="PS50176">
    <property type="entry name" value="ARM_REPEAT"/>
    <property type="match status" value="1"/>
</dbReference>
<keyword evidence="4" id="KW-1185">Reference proteome</keyword>
<accession>A0A1G4I621</accession>
<protein>
    <submittedName>
        <fullName evidence="3">Uncharacterized protein</fullName>
    </submittedName>
</protein>
<feature type="region of interest" description="Disordered" evidence="2">
    <location>
        <begin position="145"/>
        <end position="177"/>
    </location>
</feature>
<evidence type="ECO:0000313" key="3">
    <source>
        <dbReference type="EMBL" id="SCU67237.1"/>
    </source>
</evidence>
<evidence type="ECO:0000256" key="2">
    <source>
        <dbReference type="SAM" id="MobiDB-lite"/>
    </source>
</evidence>
<dbReference type="InterPro" id="IPR000225">
    <property type="entry name" value="Armadillo"/>
</dbReference>
<reference evidence="3" key="1">
    <citation type="submission" date="2016-09" db="EMBL/GenBank/DDBJ databases">
        <authorList>
            <person name="Hebert L."/>
            <person name="Moumen B."/>
        </authorList>
    </citation>
    <scope>NUCLEOTIDE SEQUENCE [LARGE SCALE GENOMIC DNA]</scope>
    <source>
        <strain evidence="3">OVI</strain>
    </source>
</reference>
<dbReference type="Proteomes" id="UP000195570">
    <property type="component" value="Unassembled WGS sequence"/>
</dbReference>
<proteinExistence type="predicted"/>
<gene>
    <name evidence="3" type="ORF">TEOVI_000686500</name>
</gene>
<comment type="caution">
    <text evidence="3">The sequence shown here is derived from an EMBL/GenBank/DDBJ whole genome shotgun (WGS) entry which is preliminary data.</text>
</comment>
<name>A0A1G4I621_TRYEQ</name>
<dbReference type="AlphaFoldDB" id="A0A1G4I621"/>
<feature type="repeat" description="ARM" evidence="1">
    <location>
        <begin position="521"/>
        <end position="565"/>
    </location>
</feature>
<dbReference type="GeneID" id="92380799"/>
<dbReference type="Gene3D" id="1.25.10.10">
    <property type="entry name" value="Leucine-rich Repeat Variant"/>
    <property type="match status" value="1"/>
</dbReference>
<dbReference type="PANTHER" id="PTHR22895">
    <property type="entry name" value="ARMADILLO REPEAT-CONTAINING PROTEIN 6"/>
    <property type="match status" value="1"/>
</dbReference>
<evidence type="ECO:0000256" key="1">
    <source>
        <dbReference type="PROSITE-ProRule" id="PRU00259"/>
    </source>
</evidence>
<dbReference type="EMBL" id="CZPT02000704">
    <property type="protein sequence ID" value="SCU67237.1"/>
    <property type="molecule type" value="Genomic_DNA"/>
</dbReference>
<feature type="region of interest" description="Disordered" evidence="2">
    <location>
        <begin position="219"/>
        <end position="241"/>
    </location>
</feature>
<dbReference type="InterPro" id="IPR011989">
    <property type="entry name" value="ARM-like"/>
</dbReference>
<dbReference type="SUPFAM" id="SSF48371">
    <property type="entry name" value="ARM repeat"/>
    <property type="match status" value="1"/>
</dbReference>
<organism evidence="3 4">
    <name type="scientific">Trypanosoma equiperdum</name>
    <dbReference type="NCBI Taxonomy" id="5694"/>
    <lineage>
        <taxon>Eukaryota</taxon>
        <taxon>Discoba</taxon>
        <taxon>Euglenozoa</taxon>
        <taxon>Kinetoplastea</taxon>
        <taxon>Metakinetoplastina</taxon>
        <taxon>Trypanosomatida</taxon>
        <taxon>Trypanosomatidae</taxon>
        <taxon>Trypanosoma</taxon>
    </lineage>
</organism>
<dbReference type="PANTHER" id="PTHR22895:SF6">
    <property type="match status" value="1"/>
</dbReference>